<evidence type="ECO:0000313" key="3">
    <source>
        <dbReference type="EMBL" id="AFZ10674.1"/>
    </source>
</evidence>
<dbReference type="eggNOG" id="COG3464">
    <property type="taxonomic scope" value="Bacteria"/>
</dbReference>
<keyword evidence="4" id="KW-0614">Plasmid</keyword>
<dbReference type="NCBIfam" id="NF033572">
    <property type="entry name" value="transpos_ISKra4"/>
    <property type="match status" value="1"/>
</dbReference>
<dbReference type="Proteomes" id="UP000010478">
    <property type="component" value="Plasmid pOSC7112.02"/>
</dbReference>
<dbReference type="PATRIC" id="fig|179408.3.peg.4949"/>
<evidence type="ECO:0000313" key="2">
    <source>
        <dbReference type="EMBL" id="AFZ09260.1"/>
    </source>
</evidence>
<dbReference type="EMBL" id="CP003614">
    <property type="protein sequence ID" value="AFZ09260.1"/>
    <property type="molecule type" value="Genomic_DNA"/>
</dbReference>
<dbReference type="KEGG" id="oni:Osc7112_4026"/>
<geneLocation type="plasmid" evidence="4 5">
    <name>pOSC7112.02</name>
</geneLocation>
<keyword evidence="5" id="KW-1185">Reference proteome</keyword>
<reference evidence="1 5" key="1">
    <citation type="submission" date="2012-05" db="EMBL/GenBank/DDBJ databases">
        <title>Finished chromosome of genome of Oscillatoria sp. PCC 7112.</title>
        <authorList>
            <consortium name="US DOE Joint Genome Institute"/>
            <person name="Gugger M."/>
            <person name="Coursin T."/>
            <person name="Rippka R."/>
            <person name="Tandeau De Marsac N."/>
            <person name="Huntemann M."/>
            <person name="Wei C.-L."/>
            <person name="Han J."/>
            <person name="Detter J.C."/>
            <person name="Han C."/>
            <person name="Tapia R."/>
            <person name="Davenport K."/>
            <person name="Daligault H."/>
            <person name="Erkkila T."/>
            <person name="Gu W."/>
            <person name="Munk A.C.C."/>
            <person name="Teshima H."/>
            <person name="Xu Y."/>
            <person name="Chain P."/>
            <person name="Chen A."/>
            <person name="Krypides N."/>
            <person name="Mavromatis K."/>
            <person name="Markowitz V."/>
            <person name="Szeto E."/>
            <person name="Ivanova N."/>
            <person name="Mikhailova N."/>
            <person name="Ovchinnikova G."/>
            <person name="Pagani I."/>
            <person name="Pati A."/>
            <person name="Goodwin L."/>
            <person name="Peters L."/>
            <person name="Pitluck S."/>
            <person name="Woyke T."/>
            <person name="Kerfeld C."/>
        </authorList>
    </citation>
    <scope>NUCLEOTIDE SEQUENCE [LARGE SCALE GENOMIC DNA]</scope>
    <source>
        <strain evidence="1 5">PCC 7112</strain>
    </source>
</reference>
<evidence type="ECO:0000313" key="5">
    <source>
        <dbReference type="Proteomes" id="UP000010478"/>
    </source>
</evidence>
<dbReference type="EMBL" id="CP003616">
    <property type="protein sequence ID" value="AFZ10674.1"/>
    <property type="molecule type" value="Genomic_DNA"/>
</dbReference>
<dbReference type="KEGG" id="oni:Osc7112_6539"/>
<protein>
    <recommendedName>
        <fullName evidence="6">ISKra4 family transposase</fullName>
    </recommendedName>
</protein>
<accession>K9VS51</accession>
<evidence type="ECO:0000313" key="4">
    <source>
        <dbReference type="EMBL" id="AFZ10766.1"/>
    </source>
</evidence>
<dbReference type="Proteomes" id="UP000010478">
    <property type="component" value="Chromosome"/>
</dbReference>
<organism evidence="4 5">
    <name type="scientific">Phormidium nigroviride PCC 7112</name>
    <dbReference type="NCBI Taxonomy" id="179408"/>
    <lineage>
        <taxon>Bacteria</taxon>
        <taxon>Bacillati</taxon>
        <taxon>Cyanobacteriota</taxon>
        <taxon>Cyanophyceae</taxon>
        <taxon>Oscillatoriophycideae</taxon>
        <taxon>Oscillatoriales</taxon>
        <taxon>Oscillatoriaceae</taxon>
        <taxon>Phormidium</taxon>
    </lineage>
</organism>
<dbReference type="HOGENOM" id="CLU_067305_0_0_3"/>
<dbReference type="AlphaFoldDB" id="K9VS51"/>
<reference evidence="4 5" key="2">
    <citation type="submission" date="2012-05" db="EMBL/GenBank/DDBJ databases">
        <title>Finished plasmid 2 of genome of Oscillatoria sp. PCC 7112.</title>
        <authorList>
            <consortium name="US DOE Joint Genome Institute"/>
            <person name="Gugger M."/>
            <person name="Coursin T."/>
            <person name="Rippka R."/>
            <person name="Tandeau De Marsac N."/>
            <person name="Huntemann M."/>
            <person name="Wei C.-L."/>
            <person name="Han J."/>
            <person name="Detter J.C."/>
            <person name="Han C."/>
            <person name="Tapia R."/>
            <person name="Davenport K."/>
            <person name="Daligault H."/>
            <person name="Erkkila T."/>
            <person name="Gu W."/>
            <person name="Munk A.C.C."/>
            <person name="Teshima H."/>
            <person name="Xu Y."/>
            <person name="Chain P."/>
            <person name="Chen A."/>
            <person name="Krypides N."/>
            <person name="Mavromatis K."/>
            <person name="Markowitz V."/>
            <person name="Szeto E."/>
            <person name="Ivanova N."/>
            <person name="Mikhailova N."/>
            <person name="Ovchinnikova G."/>
            <person name="Pagani I."/>
            <person name="Pati A."/>
            <person name="Goodwin L."/>
            <person name="Peters L."/>
            <person name="Pitluck S."/>
            <person name="Woyke T."/>
            <person name="Kerfeld C."/>
        </authorList>
    </citation>
    <scope>NUCLEOTIDE SEQUENCE [LARGE SCALE GENOMIC DNA]</scope>
    <source>
        <strain evidence="4 5">PCC 7112</strain>
        <plasmid evidence="4 5">pOSC7112.02</plasmid>
    </source>
</reference>
<evidence type="ECO:0000313" key="1">
    <source>
        <dbReference type="EMBL" id="AFZ08359.1"/>
    </source>
</evidence>
<dbReference type="EMBL" id="CP003614">
    <property type="protein sequence ID" value="AFZ08359.1"/>
    <property type="molecule type" value="Genomic_DNA"/>
</dbReference>
<dbReference type="EMBL" id="CP003616">
    <property type="protein sequence ID" value="AFZ10766.1"/>
    <property type="molecule type" value="Genomic_DNA"/>
</dbReference>
<dbReference type="KEGG" id="oni:Osc7112_6655"/>
<name>K9VS51_9CYAN</name>
<proteinExistence type="predicted"/>
<gene>
    <name evidence="1" type="ORF">Osc7112_4026</name>
    <name evidence="2" type="ORF">Osc7112_4994</name>
    <name evidence="3" type="ORF">Osc7112_6539</name>
    <name evidence="4" type="ORF">Osc7112_6655</name>
</gene>
<evidence type="ECO:0008006" key="6">
    <source>
        <dbReference type="Google" id="ProtNLM"/>
    </source>
</evidence>
<sequence length="258" mass="29875">MMEKCCLLISANESYQMAEKDLEIFTGIKVSHSTLQRLVKRQEFELPTSKQGVQEITLDGGKVRLRNDTKGEGCYWKDYKAICLDNVYSGASFQNNQNLIDWTNSQKLRHPMYCLGDGHAGIWKIFQEIGDTEQRQEILDWYHLKENLYKVGGSLKRLKLAENMLWQGKIDEVINLFKEMKKQAFKTFCNYLETHRCRIVNYQYYKEESISSIGSGTVESIIKRIGFRVKISGAQWKIESVPSILSLRCAYLNGQLSI</sequence>
<dbReference type="KEGG" id="oni:Osc7112_4994"/>